<keyword evidence="5" id="KW-0175">Coiled coil</keyword>
<reference evidence="8 9" key="1">
    <citation type="submission" date="2019-01" db="EMBL/GenBank/DDBJ databases">
        <title>Draft genome sequences of the type strains of six Macrococcus species.</title>
        <authorList>
            <person name="Mazhar S."/>
            <person name="Altermann E."/>
            <person name="Hill C."/>
            <person name="Mcauliffe O."/>
        </authorList>
    </citation>
    <scope>NUCLEOTIDE SEQUENCE [LARGE SCALE GENOMIC DNA]</scope>
    <source>
        <strain evidence="8 9">ATCC 51828</strain>
    </source>
</reference>
<evidence type="ECO:0000313" key="9">
    <source>
        <dbReference type="Proteomes" id="UP000295280"/>
    </source>
</evidence>
<name>A0A9Q8FNH1_9STAP</name>
<dbReference type="GO" id="GO:0006310">
    <property type="term" value="P:DNA recombination"/>
    <property type="evidence" value="ECO:0007669"/>
    <property type="project" value="UniProtKB-KW"/>
</dbReference>
<evidence type="ECO:0000256" key="5">
    <source>
        <dbReference type="SAM" id="Coils"/>
    </source>
</evidence>
<feature type="domain" description="HTH IS21-type" evidence="6">
    <location>
        <begin position="8"/>
        <end position="70"/>
    </location>
</feature>
<dbReference type="InterPro" id="IPR054353">
    <property type="entry name" value="IstA-like_C"/>
</dbReference>
<dbReference type="GO" id="GO:0003677">
    <property type="term" value="F:DNA binding"/>
    <property type="evidence" value="ECO:0007669"/>
    <property type="project" value="UniProtKB-KW"/>
</dbReference>
<dbReference type="Proteomes" id="UP000295280">
    <property type="component" value="Unassembled WGS sequence"/>
</dbReference>
<dbReference type="PROSITE" id="PS50531">
    <property type="entry name" value="HTH_IS21"/>
    <property type="match status" value="1"/>
</dbReference>
<dbReference type="Gene3D" id="1.10.10.60">
    <property type="entry name" value="Homeodomain-like"/>
    <property type="match status" value="1"/>
</dbReference>
<organism evidence="8 9">
    <name type="scientific">Macrococcus carouselicus</name>
    <dbReference type="NCBI Taxonomy" id="69969"/>
    <lineage>
        <taxon>Bacteria</taxon>
        <taxon>Bacillati</taxon>
        <taxon>Bacillota</taxon>
        <taxon>Bacilli</taxon>
        <taxon>Bacillales</taxon>
        <taxon>Staphylococcaceae</taxon>
        <taxon>Macrococcus</taxon>
    </lineage>
</organism>
<dbReference type="SUPFAM" id="SSF53098">
    <property type="entry name" value="Ribonuclease H-like"/>
    <property type="match status" value="1"/>
</dbReference>
<feature type="domain" description="Integrase catalytic" evidence="7">
    <location>
        <begin position="115"/>
        <end position="291"/>
    </location>
</feature>
<proteinExistence type="inferred from homology"/>
<dbReference type="GO" id="GO:0032196">
    <property type="term" value="P:transposition"/>
    <property type="evidence" value="ECO:0007669"/>
    <property type="project" value="UniProtKB-KW"/>
</dbReference>
<evidence type="ECO:0000259" key="6">
    <source>
        <dbReference type="PROSITE" id="PS50531"/>
    </source>
</evidence>
<dbReference type="Gene3D" id="3.30.420.10">
    <property type="entry name" value="Ribonuclease H-like superfamily/Ribonuclease H"/>
    <property type="match status" value="1"/>
</dbReference>
<evidence type="ECO:0000313" key="8">
    <source>
        <dbReference type="EMBL" id="TDL94380.1"/>
    </source>
</evidence>
<dbReference type="PANTHER" id="PTHR35004">
    <property type="entry name" value="TRANSPOSASE RV3428C-RELATED"/>
    <property type="match status" value="1"/>
</dbReference>
<gene>
    <name evidence="8" type="ORF">ERX40_10910</name>
</gene>
<accession>A0A9Q8FNH1</accession>
<dbReference type="OrthoDB" id="92877at2"/>
<dbReference type="InterPro" id="IPR001387">
    <property type="entry name" value="Cro/C1-type_HTH"/>
</dbReference>
<dbReference type="GO" id="GO:0015074">
    <property type="term" value="P:DNA integration"/>
    <property type="evidence" value="ECO:0007669"/>
    <property type="project" value="InterPro"/>
</dbReference>
<comment type="similarity">
    <text evidence="1">Belongs to the transposase IS21/IS408/IS1162 family.</text>
</comment>
<dbReference type="NCBIfam" id="NF033546">
    <property type="entry name" value="transpos_IS21"/>
    <property type="match status" value="1"/>
</dbReference>
<keyword evidence="4" id="KW-0233">DNA recombination</keyword>
<dbReference type="InterPro" id="IPR036397">
    <property type="entry name" value="RNaseH_sf"/>
</dbReference>
<keyword evidence="2" id="KW-0815">Transposition</keyword>
<evidence type="ECO:0000256" key="3">
    <source>
        <dbReference type="ARBA" id="ARBA00023125"/>
    </source>
</evidence>
<dbReference type="AlphaFoldDB" id="A0A9Q8FNH1"/>
<dbReference type="InterPro" id="IPR017894">
    <property type="entry name" value="HTH_IS21_transposase_type"/>
</dbReference>
<protein>
    <submittedName>
        <fullName evidence="8">IS21 family transposase</fullName>
    </submittedName>
</protein>
<sequence length="423" mass="49037">MKMTLLMEDFFMIRELRNKGWTVTAISKETGFDRKTISRYLNNGAAPTVTQRKSKGSKLDPYKGYLEKRISEGTTNCNVLIEEIRALGYDGKTTILRDFVRPLRAKKGAQGTVRYETAPGRQAQVDWAVNVGTCIVDGSRQTIHAFIMVMSYSRKRYIEFTADMTQETLMKCHMNAFSYFNGVPEQILYDNMKTVVTRHSVKQIRFNKKFEDFLNYYEVCPKACKPYRAQTKGKVERAVSYLRSNFLQRKNLSDNLAELNQEVIGWLDRVVHIKVNQTTQKSPNEMFEAEHKALRKWGVRPLYRTEPWEQRTVSKDCFISFRGSLYSVPHRFVGAQLKLRSRDGLLEVFDGIECVAVHKVNTGHKLMIMEDHHYQGLPGTKKEQSHHRSAGLPTLELEETIPVPEVENRPLSSYIQYEEEYSR</sequence>
<dbReference type="EMBL" id="SCWD01000009">
    <property type="protein sequence ID" value="TDL94380.1"/>
    <property type="molecule type" value="Genomic_DNA"/>
</dbReference>
<feature type="coiled-coil region" evidence="5">
    <location>
        <begin position="242"/>
        <end position="269"/>
    </location>
</feature>
<keyword evidence="9" id="KW-1185">Reference proteome</keyword>
<evidence type="ECO:0000256" key="2">
    <source>
        <dbReference type="ARBA" id="ARBA00022578"/>
    </source>
</evidence>
<dbReference type="InterPro" id="IPR001584">
    <property type="entry name" value="Integrase_cat-core"/>
</dbReference>
<dbReference type="Pfam" id="PF00665">
    <property type="entry name" value="rve"/>
    <property type="match status" value="1"/>
</dbReference>
<dbReference type="InterPro" id="IPR012337">
    <property type="entry name" value="RNaseH-like_sf"/>
</dbReference>
<dbReference type="CDD" id="cd00093">
    <property type="entry name" value="HTH_XRE"/>
    <property type="match status" value="1"/>
</dbReference>
<dbReference type="PANTHER" id="PTHR35004:SF6">
    <property type="entry name" value="TRANSPOSASE"/>
    <property type="match status" value="1"/>
</dbReference>
<dbReference type="PROSITE" id="PS50994">
    <property type="entry name" value="INTEGRASE"/>
    <property type="match status" value="1"/>
</dbReference>
<keyword evidence="3" id="KW-0238">DNA-binding</keyword>
<evidence type="ECO:0000259" key="7">
    <source>
        <dbReference type="PROSITE" id="PS50994"/>
    </source>
</evidence>
<comment type="caution">
    <text evidence="8">The sequence shown here is derived from an EMBL/GenBank/DDBJ whole genome shotgun (WGS) entry which is preliminary data.</text>
</comment>
<dbReference type="Pfam" id="PF22483">
    <property type="entry name" value="Mu-transpos_C_2"/>
    <property type="match status" value="1"/>
</dbReference>
<evidence type="ECO:0000256" key="1">
    <source>
        <dbReference type="ARBA" id="ARBA00009277"/>
    </source>
</evidence>
<evidence type="ECO:0000256" key="4">
    <source>
        <dbReference type="ARBA" id="ARBA00023172"/>
    </source>
</evidence>